<evidence type="ECO:0000313" key="1">
    <source>
        <dbReference type="EMBL" id="GAA0351665.1"/>
    </source>
</evidence>
<gene>
    <name evidence="1" type="ORF">GCM10010151_46620</name>
</gene>
<keyword evidence="2" id="KW-1185">Reference proteome</keyword>
<comment type="caution">
    <text evidence="1">The sequence shown here is derived from an EMBL/GenBank/DDBJ whole genome shotgun (WGS) entry which is preliminary data.</text>
</comment>
<dbReference type="EMBL" id="BAAABM010000045">
    <property type="protein sequence ID" value="GAA0351665.1"/>
    <property type="molecule type" value="Genomic_DNA"/>
</dbReference>
<accession>A0ABN0X031</accession>
<sequence length="69" mass="7664">MVFLALPGSARMNDDLARALQEFRKVLALPTVGRANRGVDLAELRRLIETYPDEARAILWEVAGDSPAR</sequence>
<name>A0ABN0X031_9ACTN</name>
<dbReference type="RefSeq" id="WP_252806456.1">
    <property type="nucleotide sequence ID" value="NZ_JAMXMX010000016.1"/>
</dbReference>
<protein>
    <submittedName>
        <fullName evidence="1">Uncharacterized protein</fullName>
    </submittedName>
</protein>
<proteinExistence type="predicted"/>
<organism evidence="1 2">
    <name type="scientific">Actinoallomurus spadix</name>
    <dbReference type="NCBI Taxonomy" id="79912"/>
    <lineage>
        <taxon>Bacteria</taxon>
        <taxon>Bacillati</taxon>
        <taxon>Actinomycetota</taxon>
        <taxon>Actinomycetes</taxon>
        <taxon>Streptosporangiales</taxon>
        <taxon>Thermomonosporaceae</taxon>
        <taxon>Actinoallomurus</taxon>
    </lineage>
</organism>
<reference evidence="1 2" key="1">
    <citation type="journal article" date="2019" name="Int. J. Syst. Evol. Microbiol.">
        <title>The Global Catalogue of Microorganisms (GCM) 10K type strain sequencing project: providing services to taxonomists for standard genome sequencing and annotation.</title>
        <authorList>
            <consortium name="The Broad Institute Genomics Platform"/>
            <consortium name="The Broad Institute Genome Sequencing Center for Infectious Disease"/>
            <person name="Wu L."/>
            <person name="Ma J."/>
        </authorList>
    </citation>
    <scope>NUCLEOTIDE SEQUENCE [LARGE SCALE GENOMIC DNA]</scope>
    <source>
        <strain evidence="1 2">JCM 3146</strain>
    </source>
</reference>
<evidence type="ECO:0000313" key="2">
    <source>
        <dbReference type="Proteomes" id="UP001501822"/>
    </source>
</evidence>
<dbReference type="Proteomes" id="UP001501822">
    <property type="component" value="Unassembled WGS sequence"/>
</dbReference>